<dbReference type="RefSeq" id="WP_189993316.1">
    <property type="nucleotide sequence ID" value="NZ_BMZS01000010.1"/>
</dbReference>
<reference evidence="1" key="1">
    <citation type="journal article" date="2014" name="Int. J. Syst. Evol. Microbiol.">
        <title>Complete genome sequence of Corynebacterium casei LMG S-19264T (=DSM 44701T), isolated from a smear-ripened cheese.</title>
        <authorList>
            <consortium name="US DOE Joint Genome Institute (JGI-PGF)"/>
            <person name="Walter F."/>
            <person name="Albersmeier A."/>
            <person name="Kalinowski J."/>
            <person name="Ruckert C."/>
        </authorList>
    </citation>
    <scope>NUCLEOTIDE SEQUENCE</scope>
    <source>
        <strain evidence="1">KCTC 42651</strain>
    </source>
</reference>
<organism evidence="1 2">
    <name type="scientific">Thalassobaculum fulvum</name>
    <dbReference type="NCBI Taxonomy" id="1633335"/>
    <lineage>
        <taxon>Bacteria</taxon>
        <taxon>Pseudomonadati</taxon>
        <taxon>Pseudomonadota</taxon>
        <taxon>Alphaproteobacteria</taxon>
        <taxon>Rhodospirillales</taxon>
        <taxon>Thalassobaculaceae</taxon>
        <taxon>Thalassobaculum</taxon>
    </lineage>
</organism>
<keyword evidence="2" id="KW-1185">Reference proteome</keyword>
<gene>
    <name evidence="1" type="ORF">GCM10017083_42160</name>
</gene>
<sequence length="490" mass="53890">MGHGPLTDVEAAKAAVCEETADFYTPQARLALGRAAAGFLTPQGFTPLELLHSRDLQSRLANAGTNAMQAVQKTASWQVRGLSVPVSERIRRLWELTDVVQKETAAKLEAEPPQPVTLTSLPELLAHRPEESDDDRSFRVFAALTRTLADEQGWAAKFAALAGLGVGLAGLETFRYFDSLIAEILRPPAGLEAVLGREETIGDEILRLLALVDRTAKPESAPGNPPTARSLYDLLAVAAMPETRAVLTEHAIVLARSNEKLTRRPLMEEVAFVVDLKDRMTRDGELLGGSGTREALERRLARALSDQTIDMLMAGTRCVGERVLRAVQLHGKIFGEDARRYLETYVTELMGQPKLESTILPEGESTRQNIKLLGRLHRALVKSELPAKTKERIANQVERYQSDVLDHSKILERLGTGGGATAERFLKVVDLCREGAFIAGPNADRARKTAQDLMKRPDFLDSYLEGASQKGERANRLKNLQRLLAEARIV</sequence>
<proteinExistence type="predicted"/>
<protein>
    <submittedName>
        <fullName evidence="1">Uncharacterized protein</fullName>
    </submittedName>
</protein>
<dbReference type="EMBL" id="BMZS01000010">
    <property type="protein sequence ID" value="GHD58742.1"/>
    <property type="molecule type" value="Genomic_DNA"/>
</dbReference>
<evidence type="ECO:0000313" key="2">
    <source>
        <dbReference type="Proteomes" id="UP000630353"/>
    </source>
</evidence>
<evidence type="ECO:0000313" key="1">
    <source>
        <dbReference type="EMBL" id="GHD58742.1"/>
    </source>
</evidence>
<reference evidence="1" key="2">
    <citation type="submission" date="2020-09" db="EMBL/GenBank/DDBJ databases">
        <authorList>
            <person name="Sun Q."/>
            <person name="Kim S."/>
        </authorList>
    </citation>
    <scope>NUCLEOTIDE SEQUENCE</scope>
    <source>
        <strain evidence="1">KCTC 42651</strain>
    </source>
</reference>
<comment type="caution">
    <text evidence="1">The sequence shown here is derived from an EMBL/GenBank/DDBJ whole genome shotgun (WGS) entry which is preliminary data.</text>
</comment>
<accession>A0A919CRB9</accession>
<name>A0A919CRB9_9PROT</name>
<dbReference type="AlphaFoldDB" id="A0A919CRB9"/>
<dbReference type="Proteomes" id="UP000630353">
    <property type="component" value="Unassembled WGS sequence"/>
</dbReference>